<dbReference type="Proteomes" id="UP001404956">
    <property type="component" value="Unassembled WGS sequence"/>
</dbReference>
<reference evidence="1 2" key="1">
    <citation type="submission" date="2024-02" db="EMBL/GenBank/DDBJ databases">
        <title>Deinococcus aluminii NBRC 112889.</title>
        <authorList>
            <person name="Ichikawa N."/>
            <person name="Katano-Makiyama Y."/>
            <person name="Hidaka K."/>
        </authorList>
    </citation>
    <scope>NUCLEOTIDE SEQUENCE [LARGE SCALE GENOMIC DNA]</scope>
    <source>
        <strain evidence="1 2">NBRC 112889</strain>
    </source>
</reference>
<dbReference type="RefSeq" id="WP_345456806.1">
    <property type="nucleotide sequence ID" value="NZ_BAABRV010000010.1"/>
</dbReference>
<accession>A0ABP9XHE3</accession>
<dbReference type="EMBL" id="BAABRV010000010">
    <property type="protein sequence ID" value="GAA5534752.1"/>
    <property type="molecule type" value="Genomic_DNA"/>
</dbReference>
<keyword evidence="2" id="KW-1185">Reference proteome</keyword>
<sequence>MTNSAPTTTPTPQASRPAQHLWLLIRNLPGTPGVEVTEVIAQGGAGRSFQYQLPSNPDRQALLGGVLLQAIKRCTNNGAIALHSPHAEYVRIADRQGKRPPELASALKRHNLTLTLARRINGVGLFADYAEALHEHRIPELPPMIDFQLHTGCITDGQEAYVGAVLAGHGRLHTWRNTSKGHDLTLSELHAVRWAFTTLPAGSTVEIHNQTPDARRLWTEPEAVLEEHAAGLKPYMIKLAQIISSKQLRFQAPKSAAHPGLFRQHARLMAGTQFADAARERHA</sequence>
<evidence type="ECO:0000313" key="2">
    <source>
        <dbReference type="Proteomes" id="UP001404956"/>
    </source>
</evidence>
<protein>
    <submittedName>
        <fullName evidence="1">Uncharacterized protein</fullName>
    </submittedName>
</protein>
<gene>
    <name evidence="1" type="ORF">Dalu01_03166</name>
</gene>
<proteinExistence type="predicted"/>
<organism evidence="1 2">
    <name type="scientific">Deinococcus aluminii</name>
    <dbReference type="NCBI Taxonomy" id="1656885"/>
    <lineage>
        <taxon>Bacteria</taxon>
        <taxon>Thermotogati</taxon>
        <taxon>Deinococcota</taxon>
        <taxon>Deinococci</taxon>
        <taxon>Deinococcales</taxon>
        <taxon>Deinococcaceae</taxon>
        <taxon>Deinococcus</taxon>
    </lineage>
</organism>
<name>A0ABP9XHE3_9DEIO</name>
<evidence type="ECO:0000313" key="1">
    <source>
        <dbReference type="EMBL" id="GAA5534752.1"/>
    </source>
</evidence>
<comment type="caution">
    <text evidence="1">The sequence shown here is derived from an EMBL/GenBank/DDBJ whole genome shotgun (WGS) entry which is preliminary data.</text>
</comment>